<evidence type="ECO:0000256" key="7">
    <source>
        <dbReference type="ARBA" id="ARBA00033000"/>
    </source>
</evidence>
<dbReference type="GO" id="GO:0030203">
    <property type="term" value="P:glycosaminoglycan metabolic process"/>
    <property type="evidence" value="ECO:0007669"/>
    <property type="project" value="TreeGrafter"/>
</dbReference>
<evidence type="ECO:0000256" key="10">
    <source>
        <dbReference type="SAM" id="SignalP"/>
    </source>
</evidence>
<dbReference type="Pfam" id="PF00728">
    <property type="entry name" value="Glyco_hydro_20"/>
    <property type="match status" value="1"/>
</dbReference>
<evidence type="ECO:0000313" key="13">
    <source>
        <dbReference type="Proteomes" id="UP000218323"/>
    </source>
</evidence>
<dbReference type="InterPro" id="IPR008965">
    <property type="entry name" value="CBM2/CBM3_carb-bd_dom_sf"/>
</dbReference>
<evidence type="ECO:0000256" key="9">
    <source>
        <dbReference type="SAM" id="MobiDB-lite"/>
    </source>
</evidence>
<feature type="active site" description="Proton donor" evidence="8">
    <location>
        <position position="544"/>
    </location>
</feature>
<dbReference type="RefSeq" id="WP_096640847.1">
    <property type="nucleotide sequence ID" value="NZ_NWVC01000003.1"/>
</dbReference>
<dbReference type="InterPro" id="IPR025705">
    <property type="entry name" value="Beta_hexosaminidase_sua/sub"/>
</dbReference>
<organism evidence="12 13">
    <name type="scientific">Sphingomonas adhaesiva</name>
    <dbReference type="NCBI Taxonomy" id="28212"/>
    <lineage>
        <taxon>Bacteria</taxon>
        <taxon>Pseudomonadati</taxon>
        <taxon>Pseudomonadota</taxon>
        <taxon>Alphaproteobacteria</taxon>
        <taxon>Sphingomonadales</taxon>
        <taxon>Sphingomonadaceae</taxon>
        <taxon>Sphingomonas</taxon>
    </lineage>
</organism>
<dbReference type="SUPFAM" id="SSF49384">
    <property type="entry name" value="Carbohydrate-binding domain"/>
    <property type="match status" value="1"/>
</dbReference>
<evidence type="ECO:0000256" key="2">
    <source>
        <dbReference type="ARBA" id="ARBA00006285"/>
    </source>
</evidence>
<dbReference type="InterPro" id="IPR004867">
    <property type="entry name" value="CHB_C_dom"/>
</dbReference>
<dbReference type="Gene3D" id="3.30.379.10">
    <property type="entry name" value="Chitobiase/beta-hexosaminidase domain 2-like"/>
    <property type="match status" value="1"/>
</dbReference>
<dbReference type="EMBL" id="NWVC01000003">
    <property type="protein sequence ID" value="PCG14682.1"/>
    <property type="molecule type" value="Genomic_DNA"/>
</dbReference>
<dbReference type="GO" id="GO:0016020">
    <property type="term" value="C:membrane"/>
    <property type="evidence" value="ECO:0007669"/>
    <property type="project" value="TreeGrafter"/>
</dbReference>
<dbReference type="AlphaFoldDB" id="A0A2A4IA74"/>
<evidence type="ECO:0000256" key="6">
    <source>
        <dbReference type="ARBA" id="ARBA00030512"/>
    </source>
</evidence>
<dbReference type="Gene3D" id="2.60.40.290">
    <property type="match status" value="1"/>
</dbReference>
<dbReference type="Gene3D" id="3.20.20.80">
    <property type="entry name" value="Glycosidases"/>
    <property type="match status" value="1"/>
</dbReference>
<feature type="region of interest" description="Disordered" evidence="9">
    <location>
        <begin position="42"/>
        <end position="63"/>
    </location>
</feature>
<dbReference type="InterPro" id="IPR015883">
    <property type="entry name" value="Glyco_hydro_20_cat"/>
</dbReference>
<name>A0A2A4IA74_9SPHN</name>
<dbReference type="InterPro" id="IPR004866">
    <property type="entry name" value="CHB/HEX_N_dom"/>
</dbReference>
<gene>
    <name evidence="12" type="ORF">COA07_09310</name>
</gene>
<dbReference type="InterPro" id="IPR015882">
    <property type="entry name" value="HEX_bac_N"/>
</dbReference>
<accession>A0A2A4IA74</accession>
<dbReference type="SUPFAM" id="SSF81296">
    <property type="entry name" value="E set domains"/>
    <property type="match status" value="1"/>
</dbReference>
<keyword evidence="10" id="KW-0732">Signal</keyword>
<dbReference type="PANTHER" id="PTHR22600:SF57">
    <property type="entry name" value="BETA-N-ACETYLHEXOSAMINIDASE"/>
    <property type="match status" value="1"/>
</dbReference>
<evidence type="ECO:0000256" key="3">
    <source>
        <dbReference type="ARBA" id="ARBA00012663"/>
    </source>
</evidence>
<feature type="domain" description="Chitobiase/beta-hexosaminidases N-terminal" evidence="11">
    <location>
        <begin position="27"/>
        <end position="208"/>
    </location>
</feature>
<dbReference type="GO" id="GO:0004563">
    <property type="term" value="F:beta-N-acetylhexosaminidase activity"/>
    <property type="evidence" value="ECO:0007669"/>
    <property type="project" value="UniProtKB-EC"/>
</dbReference>
<dbReference type="SUPFAM" id="SSF51445">
    <property type="entry name" value="(Trans)glycosidases"/>
    <property type="match status" value="1"/>
</dbReference>
<dbReference type="GO" id="GO:0030247">
    <property type="term" value="F:polysaccharide binding"/>
    <property type="evidence" value="ECO:0007669"/>
    <property type="project" value="InterPro"/>
</dbReference>
<proteinExistence type="inferred from homology"/>
<dbReference type="GO" id="GO:0005975">
    <property type="term" value="P:carbohydrate metabolic process"/>
    <property type="evidence" value="ECO:0007669"/>
    <property type="project" value="InterPro"/>
</dbReference>
<dbReference type="InterPro" id="IPR029018">
    <property type="entry name" value="Hex-like_dom2"/>
</dbReference>
<evidence type="ECO:0000259" key="11">
    <source>
        <dbReference type="SMART" id="SM01081"/>
    </source>
</evidence>
<dbReference type="PANTHER" id="PTHR22600">
    <property type="entry name" value="BETA-HEXOSAMINIDASE"/>
    <property type="match status" value="1"/>
</dbReference>
<dbReference type="CDD" id="cd02847">
    <property type="entry name" value="E_set_Chitobiase_C"/>
    <property type="match status" value="1"/>
</dbReference>
<evidence type="ECO:0000256" key="4">
    <source>
        <dbReference type="ARBA" id="ARBA00022801"/>
    </source>
</evidence>
<dbReference type="Pfam" id="PF02838">
    <property type="entry name" value="Glyco_hydro_20b"/>
    <property type="match status" value="1"/>
</dbReference>
<dbReference type="Gene3D" id="2.60.40.10">
    <property type="entry name" value="Immunoglobulins"/>
    <property type="match status" value="1"/>
</dbReference>
<protein>
    <recommendedName>
        <fullName evidence="3">beta-N-acetylhexosaminidase</fullName>
        <ecNumber evidence="3">3.2.1.52</ecNumber>
    </recommendedName>
    <alternativeName>
        <fullName evidence="6">Beta-N-acetylhexosaminidase</fullName>
    </alternativeName>
    <alternativeName>
        <fullName evidence="7">N-acetyl-beta-glucosaminidase</fullName>
    </alternativeName>
</protein>
<comment type="similarity">
    <text evidence="2">Belongs to the glycosyl hydrolase 20 family.</text>
</comment>
<dbReference type="InterPro" id="IPR012291">
    <property type="entry name" value="CBM2_carb-bd_dom_sf"/>
</dbReference>
<feature type="signal peptide" evidence="10">
    <location>
        <begin position="1"/>
        <end position="19"/>
    </location>
</feature>
<keyword evidence="13" id="KW-1185">Reference proteome</keyword>
<dbReference type="InterPro" id="IPR013783">
    <property type="entry name" value="Ig-like_fold"/>
</dbReference>
<dbReference type="Proteomes" id="UP000218323">
    <property type="component" value="Unassembled WGS sequence"/>
</dbReference>
<dbReference type="InterPro" id="IPR017853">
    <property type="entry name" value="GH"/>
</dbReference>
<comment type="caution">
    <text evidence="12">The sequence shown here is derived from an EMBL/GenBank/DDBJ whole genome shotgun (WGS) entry which is preliminary data.</text>
</comment>
<sequence length="864" mass="91668">MPLIASLLASLPLAGSAPAPDLAALAGGLGYRVTVVDNRPTTCPPPPADPAAAPVPAGAPTPPPPPRRCMIADIDIDTPAGIVVPAGLEIRTSLIGSVLALDSDDFTSRTVNGDVTVFAVRPGRTLAPGRHYRLRLTTTVPFFSRSFVMPNAALAAPGMAPVVIAATRPGTDAATGLETQPYVAPMTDEPRLATADAVDRNVWLTPARAFARYAARGDAARPDIAILPAPAQVERPDGAPLDLTRGVRVTLRGVTRAAIAPALDGLTRAGVGSGAVPLSIAVGNAALPAEGYRLTVDARGIAIAAHDAAGASYALRSLAQQAAHEGRRMKPLTIVDAPRLGYRGLHIDIARNFHGRVEILRIIDQMAAIKLNTLHLHLADDEGWRMQIAALPELTQVGAYRCLDLDDRACLQPQLGADPARGAPTNGYLTESDYLAILAAAKARQITVVPSFDMPGHSRAAIKAMEARYRRLAAAGRIAEAERYRLVEPADTTRYLSIQLYDDNTLNVCIPQTYRFLDTVVAAMARLHAKAGVPLRLYHIGADETAGAWRDSPACRAEAARTGTPIAHLGARFVERVAAMLAARGIRAGAWSDGLTHADADKLPAQMQSYVWGGLFGPGVAEAHAHANRGWPVILSIPDVTYLDMPQAVSPDEPGATWATREIDLFRLYAFMPGNLPANGAVVTDILNRPGTIADPVPLAPGHHVAGIQGQLWSEMVRRDSQVEYMLFPRLFALAERGWSTPAWEPAYTPGASYSYGDARVDSAALLAGWRDFAGRVAERLTALEGDGIIYRLAPPGARIVAGRLEANSELPGTAIDYRPAGGAWTRYTGPVAVGGATELRTVTHDGRRVSRTITVVPARAAWQ</sequence>
<evidence type="ECO:0000256" key="1">
    <source>
        <dbReference type="ARBA" id="ARBA00001231"/>
    </source>
</evidence>
<reference evidence="12 13" key="1">
    <citation type="submission" date="2017-09" db="EMBL/GenBank/DDBJ databases">
        <title>Sphingomonas adhaesiva DSM 7418, whole genome shotgun sequence.</title>
        <authorList>
            <person name="Feng G."/>
            <person name="Zhu H."/>
        </authorList>
    </citation>
    <scope>NUCLEOTIDE SEQUENCE [LARGE SCALE GENOMIC DNA]</scope>
    <source>
        <strain evidence="12 13">DSM 7418</strain>
    </source>
</reference>
<comment type="catalytic activity">
    <reaction evidence="1">
        <text>Hydrolysis of terminal non-reducing N-acetyl-D-hexosamine residues in N-acetyl-beta-D-hexosaminides.</text>
        <dbReference type="EC" id="3.2.1.52"/>
    </reaction>
</comment>
<feature type="chain" id="PRO_5012585048" description="beta-N-acetylhexosaminidase" evidence="10">
    <location>
        <begin position="20"/>
        <end position="864"/>
    </location>
</feature>
<dbReference type="Pfam" id="PF03174">
    <property type="entry name" value="CHB_HEX_C"/>
    <property type="match status" value="1"/>
</dbReference>
<evidence type="ECO:0000256" key="5">
    <source>
        <dbReference type="ARBA" id="ARBA00023295"/>
    </source>
</evidence>
<evidence type="ECO:0000313" key="12">
    <source>
        <dbReference type="EMBL" id="PCG14682.1"/>
    </source>
</evidence>
<dbReference type="SUPFAM" id="SSF55545">
    <property type="entry name" value="beta-N-acetylhexosaminidase-like domain"/>
    <property type="match status" value="1"/>
</dbReference>
<dbReference type="InterPro" id="IPR014756">
    <property type="entry name" value="Ig_E-set"/>
</dbReference>
<dbReference type="Pfam" id="PF03173">
    <property type="entry name" value="CHB_HEX"/>
    <property type="match status" value="1"/>
</dbReference>
<dbReference type="SMART" id="SM01081">
    <property type="entry name" value="CHB_HEX"/>
    <property type="match status" value="1"/>
</dbReference>
<dbReference type="PRINTS" id="PR00738">
    <property type="entry name" value="GLHYDRLASE20"/>
</dbReference>
<evidence type="ECO:0000256" key="8">
    <source>
        <dbReference type="PIRSR" id="PIRSR625705-1"/>
    </source>
</evidence>
<keyword evidence="5" id="KW-0326">Glycosidase</keyword>
<dbReference type="EC" id="3.2.1.52" evidence="3"/>
<keyword evidence="4" id="KW-0378">Hydrolase</keyword>